<protein>
    <submittedName>
        <fullName evidence="1">Uncharacterized protein</fullName>
    </submittedName>
</protein>
<gene>
    <name evidence="1" type="ORF">TQ37_07660</name>
</gene>
<reference evidence="1 2" key="1">
    <citation type="submission" date="2015-02" db="EMBL/GenBank/DDBJ databases">
        <authorList>
            <person name="Slaby B."/>
            <person name="Hentschel U."/>
        </authorList>
    </citation>
    <scope>NUCLEOTIDE SEQUENCE [LARGE SCALE GENOMIC DNA]</scope>
    <source>
        <strain evidence="1">15L</strain>
    </source>
</reference>
<accession>A0A0G8ATW1</accession>
<organism evidence="1 2">
    <name type="scientific">Candidatus Synechococcus spongiarum 15L</name>
    <dbReference type="NCBI Taxonomy" id="1608419"/>
    <lineage>
        <taxon>Bacteria</taxon>
        <taxon>Bacillati</taxon>
        <taxon>Cyanobacteriota</taxon>
        <taxon>Cyanophyceae</taxon>
        <taxon>Synechococcales</taxon>
        <taxon>Synechococcaceae</taxon>
        <taxon>Synechococcus</taxon>
    </lineage>
</organism>
<evidence type="ECO:0000313" key="1">
    <source>
        <dbReference type="EMBL" id="KKZ11197.1"/>
    </source>
</evidence>
<comment type="caution">
    <text evidence="1">The sequence shown here is derived from an EMBL/GenBank/DDBJ whole genome shotgun (WGS) entry which is preliminary data.</text>
</comment>
<name>A0A0G8ATW1_9SYNE</name>
<proteinExistence type="predicted"/>
<reference evidence="1 2" key="2">
    <citation type="submission" date="2015-05" db="EMBL/GenBank/DDBJ databases">
        <title>Lifestyle Evolution in Cyanobacterial Symbionts of Sponges.</title>
        <authorList>
            <person name="Burgsdorf I."/>
            <person name="Slaby B.M."/>
            <person name="Handley K.M."/>
            <person name="Haber M."/>
            <person name="Blom J."/>
            <person name="Marshall C.W."/>
            <person name="Gilbert J.A."/>
            <person name="Hentschel U."/>
            <person name="Steindler L."/>
        </authorList>
    </citation>
    <scope>NUCLEOTIDE SEQUENCE [LARGE SCALE GENOMIC DNA]</scope>
    <source>
        <strain evidence="1">15L</strain>
    </source>
</reference>
<sequence>MLLVVLLKRLAVVTMAQLLQHRFTRFLSIVGQNIVGQLQQLSATCVFSLLSSVLLTTAVPQAKNYASYVRKNAGLSPVSASIPSLEFPKDSLWMWCLQLGASRKRQNAGKGSSR</sequence>
<dbReference type="Proteomes" id="UP000035037">
    <property type="component" value="Unassembled WGS sequence"/>
</dbReference>
<dbReference type="AlphaFoldDB" id="A0A0G8ATW1"/>
<dbReference type="EMBL" id="JYFQ01000150">
    <property type="protein sequence ID" value="KKZ11197.1"/>
    <property type="molecule type" value="Genomic_DNA"/>
</dbReference>
<evidence type="ECO:0000313" key="2">
    <source>
        <dbReference type="Proteomes" id="UP000035037"/>
    </source>
</evidence>